<dbReference type="EMBL" id="LAZR01000123">
    <property type="protein sequence ID" value="KKN89059.1"/>
    <property type="molecule type" value="Genomic_DNA"/>
</dbReference>
<dbReference type="InterPro" id="IPR050744">
    <property type="entry name" value="AI-2_Isomerase_LsrG"/>
</dbReference>
<protein>
    <recommendedName>
        <fullName evidence="1">ABM domain-containing protein</fullName>
    </recommendedName>
</protein>
<proteinExistence type="predicted"/>
<dbReference type="Gene3D" id="3.30.70.100">
    <property type="match status" value="1"/>
</dbReference>
<sequence length="100" mass="11082">MIIVAGTQRLHAADLERLRDKANATIAATRAEPGCLVYSFAEDLTEPGLVRIYEEWESRADLTRHAQSDHIAAWRAALSEVEVLGRDLKIIEVAKSEPLA</sequence>
<dbReference type="AlphaFoldDB" id="A0A0F9UBN0"/>
<comment type="caution">
    <text evidence="2">The sequence shown here is derived from an EMBL/GenBank/DDBJ whole genome shotgun (WGS) entry which is preliminary data.</text>
</comment>
<reference evidence="2" key="1">
    <citation type="journal article" date="2015" name="Nature">
        <title>Complex archaea that bridge the gap between prokaryotes and eukaryotes.</title>
        <authorList>
            <person name="Spang A."/>
            <person name="Saw J.H."/>
            <person name="Jorgensen S.L."/>
            <person name="Zaremba-Niedzwiedzka K."/>
            <person name="Martijn J."/>
            <person name="Lind A.E."/>
            <person name="van Eijk R."/>
            <person name="Schleper C."/>
            <person name="Guy L."/>
            <person name="Ettema T.J."/>
        </authorList>
    </citation>
    <scope>NUCLEOTIDE SEQUENCE</scope>
</reference>
<dbReference type="InterPro" id="IPR007138">
    <property type="entry name" value="ABM_dom"/>
</dbReference>
<dbReference type="PANTHER" id="PTHR33336">
    <property type="entry name" value="QUINOL MONOOXYGENASE YGIN-RELATED"/>
    <property type="match status" value="1"/>
</dbReference>
<organism evidence="2">
    <name type="scientific">marine sediment metagenome</name>
    <dbReference type="NCBI Taxonomy" id="412755"/>
    <lineage>
        <taxon>unclassified sequences</taxon>
        <taxon>metagenomes</taxon>
        <taxon>ecological metagenomes</taxon>
    </lineage>
</organism>
<evidence type="ECO:0000259" key="1">
    <source>
        <dbReference type="PROSITE" id="PS51725"/>
    </source>
</evidence>
<dbReference type="Pfam" id="PF03992">
    <property type="entry name" value="ABM"/>
    <property type="match status" value="1"/>
</dbReference>
<feature type="domain" description="ABM" evidence="1">
    <location>
        <begin position="2"/>
        <end position="93"/>
    </location>
</feature>
<gene>
    <name evidence="2" type="ORF">LCGC14_0242520</name>
</gene>
<name>A0A0F9UBN0_9ZZZZ</name>
<dbReference type="GO" id="GO:0003824">
    <property type="term" value="F:catalytic activity"/>
    <property type="evidence" value="ECO:0007669"/>
    <property type="project" value="TreeGrafter"/>
</dbReference>
<evidence type="ECO:0000313" key="2">
    <source>
        <dbReference type="EMBL" id="KKN89059.1"/>
    </source>
</evidence>
<dbReference type="PROSITE" id="PS51725">
    <property type="entry name" value="ABM"/>
    <property type="match status" value="1"/>
</dbReference>
<accession>A0A0F9UBN0</accession>
<dbReference type="PANTHER" id="PTHR33336:SF15">
    <property type="entry name" value="ABM DOMAIN-CONTAINING PROTEIN"/>
    <property type="match status" value="1"/>
</dbReference>
<dbReference type="InterPro" id="IPR011008">
    <property type="entry name" value="Dimeric_a/b-barrel"/>
</dbReference>
<dbReference type="SUPFAM" id="SSF54909">
    <property type="entry name" value="Dimeric alpha+beta barrel"/>
    <property type="match status" value="1"/>
</dbReference>